<dbReference type="SUPFAM" id="SSF46785">
    <property type="entry name" value="Winged helix' DNA-binding domain"/>
    <property type="match status" value="2"/>
</dbReference>
<evidence type="ECO:0000256" key="3">
    <source>
        <dbReference type="ARBA" id="ARBA00023163"/>
    </source>
</evidence>
<evidence type="ECO:0000313" key="5">
    <source>
        <dbReference type="EMBL" id="TNJ62608.1"/>
    </source>
</evidence>
<dbReference type="PANTHER" id="PTHR33204">
    <property type="entry name" value="TRANSCRIPTIONAL REGULATOR, MARR FAMILY"/>
    <property type="match status" value="1"/>
</dbReference>
<dbReference type="PANTHER" id="PTHR33204:SF18">
    <property type="entry name" value="TRANSCRIPTIONAL REGULATORY PROTEIN"/>
    <property type="match status" value="1"/>
</dbReference>
<sequence length="188" mass="21663">MNKKRTVLEISQQLSGRWTIPILLELESSGGRFTPLQKQLEITPARLSDNLKQLSEVDLVRHLTPYERRHPLLPEYTLTEKGKLYREAAKAIRSSEAKIGHGALSAKAWNMPVLVALHFHYERFQEIRRVLHSVTPRMLSTRLDELHGEELILKHFSEQSRPSFVYELSAQAVKPIERMTSDIATLVM</sequence>
<dbReference type="RefSeq" id="WP_139605902.1">
    <property type="nucleotide sequence ID" value="NZ_VDCQ01000056.1"/>
</dbReference>
<reference evidence="5 6" key="1">
    <citation type="submission" date="2019-05" db="EMBL/GenBank/DDBJ databases">
        <title>We sequenced the genome of Paenibacillus hemerocallicola KCTC 33185 for further insight into its adaptation and study the phylogeny of Paenibacillus.</title>
        <authorList>
            <person name="Narsing Rao M.P."/>
        </authorList>
    </citation>
    <scope>NUCLEOTIDE SEQUENCE [LARGE SCALE GENOMIC DNA]</scope>
    <source>
        <strain evidence="5 6">KCTC 33185</strain>
    </source>
</reference>
<dbReference type="Gene3D" id="1.10.10.10">
    <property type="entry name" value="Winged helix-like DNA-binding domain superfamily/Winged helix DNA-binding domain"/>
    <property type="match status" value="2"/>
</dbReference>
<protein>
    <recommendedName>
        <fullName evidence="4">HTH hxlR-type domain-containing protein</fullName>
    </recommendedName>
</protein>
<feature type="domain" description="HTH hxlR-type" evidence="4">
    <location>
        <begin position="107"/>
        <end position="171"/>
    </location>
</feature>
<keyword evidence="2" id="KW-0238">DNA-binding</keyword>
<name>A0A5C4T0H1_9BACL</name>
<keyword evidence="3" id="KW-0804">Transcription</keyword>
<dbReference type="InterPro" id="IPR036390">
    <property type="entry name" value="WH_DNA-bd_sf"/>
</dbReference>
<feature type="domain" description="HTH hxlR-type" evidence="4">
    <location>
        <begin position="14"/>
        <end position="88"/>
    </location>
</feature>
<dbReference type="InterPro" id="IPR002577">
    <property type="entry name" value="HTH_HxlR"/>
</dbReference>
<evidence type="ECO:0000256" key="2">
    <source>
        <dbReference type="ARBA" id="ARBA00023125"/>
    </source>
</evidence>
<evidence type="ECO:0000259" key="4">
    <source>
        <dbReference type="Pfam" id="PF01638"/>
    </source>
</evidence>
<dbReference type="AlphaFoldDB" id="A0A5C4T0H1"/>
<dbReference type="Proteomes" id="UP000307943">
    <property type="component" value="Unassembled WGS sequence"/>
</dbReference>
<proteinExistence type="predicted"/>
<keyword evidence="1" id="KW-0805">Transcription regulation</keyword>
<evidence type="ECO:0000313" key="6">
    <source>
        <dbReference type="Proteomes" id="UP000307943"/>
    </source>
</evidence>
<dbReference type="GO" id="GO:0003677">
    <property type="term" value="F:DNA binding"/>
    <property type="evidence" value="ECO:0007669"/>
    <property type="project" value="UniProtKB-KW"/>
</dbReference>
<accession>A0A5C4T0H1</accession>
<organism evidence="5 6">
    <name type="scientific">Paenibacillus hemerocallicola</name>
    <dbReference type="NCBI Taxonomy" id="1172614"/>
    <lineage>
        <taxon>Bacteria</taxon>
        <taxon>Bacillati</taxon>
        <taxon>Bacillota</taxon>
        <taxon>Bacilli</taxon>
        <taxon>Bacillales</taxon>
        <taxon>Paenibacillaceae</taxon>
        <taxon>Paenibacillus</taxon>
    </lineage>
</organism>
<dbReference type="InterPro" id="IPR036388">
    <property type="entry name" value="WH-like_DNA-bd_sf"/>
</dbReference>
<comment type="caution">
    <text evidence="5">The sequence shown here is derived from an EMBL/GenBank/DDBJ whole genome shotgun (WGS) entry which is preliminary data.</text>
</comment>
<dbReference type="Pfam" id="PF01638">
    <property type="entry name" value="HxlR"/>
    <property type="match status" value="2"/>
</dbReference>
<evidence type="ECO:0000256" key="1">
    <source>
        <dbReference type="ARBA" id="ARBA00023015"/>
    </source>
</evidence>
<dbReference type="OrthoDB" id="9800966at2"/>
<keyword evidence="6" id="KW-1185">Reference proteome</keyword>
<dbReference type="EMBL" id="VDCQ01000056">
    <property type="protein sequence ID" value="TNJ62608.1"/>
    <property type="molecule type" value="Genomic_DNA"/>
</dbReference>
<gene>
    <name evidence="5" type="ORF">FE784_29785</name>
</gene>